<gene>
    <name evidence="1" type="ORF">SAMN02745174_02508</name>
</gene>
<accession>A0A1T4QYM1</accession>
<organism evidence="1 2">
    <name type="scientific">Cetobacterium ceti</name>
    <dbReference type="NCBI Taxonomy" id="180163"/>
    <lineage>
        <taxon>Bacteria</taxon>
        <taxon>Fusobacteriati</taxon>
        <taxon>Fusobacteriota</taxon>
        <taxon>Fusobacteriia</taxon>
        <taxon>Fusobacteriales</taxon>
        <taxon>Fusobacteriaceae</taxon>
        <taxon>Cetobacterium</taxon>
    </lineage>
</organism>
<sequence length="216" mass="25651">MEIRKYWLYEDKGFISLYNGNKALKIEVERNSLKYNGNELAEQVKEEILKLLKIEMDDLDVSTSKEVSVGYMRTKTVMSKTAIRNSYIKDYFYRALNLKEVKTSKTVQSGVNIKIIDIYFEQFQLKIIVKKDDKKHTLNIKNKSIYYNDIQLKENPELLVLRKAIDFLEKKSTLIYSTRQDSLKYSHIHKRLIEDMGLIENQIKYEKVFKRKGELV</sequence>
<dbReference type="STRING" id="180163.SAMN02745174_02508"/>
<dbReference type="RefSeq" id="WP_078694923.1">
    <property type="nucleotide sequence ID" value="NZ_FUWX01000035.1"/>
</dbReference>
<dbReference type="AlphaFoldDB" id="A0A1T4QYM1"/>
<name>A0A1T4QYM1_9FUSO</name>
<evidence type="ECO:0000313" key="1">
    <source>
        <dbReference type="EMBL" id="SKA08745.1"/>
    </source>
</evidence>
<proteinExistence type="predicted"/>
<dbReference type="Proteomes" id="UP000191153">
    <property type="component" value="Unassembled WGS sequence"/>
</dbReference>
<keyword evidence="2" id="KW-1185">Reference proteome</keyword>
<dbReference type="EMBL" id="FUWX01000035">
    <property type="protein sequence ID" value="SKA08745.1"/>
    <property type="molecule type" value="Genomic_DNA"/>
</dbReference>
<reference evidence="1 2" key="1">
    <citation type="submission" date="2017-02" db="EMBL/GenBank/DDBJ databases">
        <authorList>
            <person name="Peterson S.W."/>
        </authorList>
    </citation>
    <scope>NUCLEOTIDE SEQUENCE [LARGE SCALE GENOMIC DNA]</scope>
    <source>
        <strain evidence="1 2">ATCC 700028</strain>
    </source>
</reference>
<evidence type="ECO:0000313" key="2">
    <source>
        <dbReference type="Proteomes" id="UP000191153"/>
    </source>
</evidence>
<protein>
    <submittedName>
        <fullName evidence="1">Uncharacterized protein</fullName>
    </submittedName>
</protein>